<dbReference type="InterPro" id="IPR048344">
    <property type="entry name" value="Zw10_middle"/>
</dbReference>
<dbReference type="InterPro" id="IPR048343">
    <property type="entry name" value="ZW10_C"/>
</dbReference>
<feature type="domain" description="Centromere/kinetochore protein zw10 middle" evidence="1">
    <location>
        <begin position="175"/>
        <end position="384"/>
    </location>
</feature>
<evidence type="ECO:0000259" key="1">
    <source>
        <dbReference type="Pfam" id="PF20665"/>
    </source>
</evidence>
<evidence type="ECO:0000313" key="4">
    <source>
        <dbReference type="EMBL" id="JAP71819.1"/>
    </source>
</evidence>
<dbReference type="PANTHER" id="PTHR12205">
    <property type="entry name" value="CENTROMERE/KINETOCHORE PROTEIN ZW10"/>
    <property type="match status" value="1"/>
</dbReference>
<evidence type="ECO:0000259" key="3">
    <source>
        <dbReference type="Pfam" id="PF22766"/>
    </source>
</evidence>
<feature type="domain" description="ZW10 C-terminal helical" evidence="3">
    <location>
        <begin position="555"/>
        <end position="706"/>
    </location>
</feature>
<dbReference type="GO" id="GO:0006888">
    <property type="term" value="P:endoplasmic reticulum to Golgi vesicle-mediated transport"/>
    <property type="evidence" value="ECO:0007669"/>
    <property type="project" value="TreeGrafter"/>
</dbReference>
<dbReference type="Pfam" id="PF20665">
    <property type="entry name" value="Zw10_middle"/>
    <property type="match status" value="1"/>
</dbReference>
<accession>A0A131XXS9</accession>
<evidence type="ECO:0000259" key="2">
    <source>
        <dbReference type="Pfam" id="PF20666"/>
    </source>
</evidence>
<dbReference type="Pfam" id="PF22766">
    <property type="entry name" value="ZW10_C2"/>
    <property type="match status" value="1"/>
</dbReference>
<dbReference type="Pfam" id="PF20666">
    <property type="entry name" value="ZW10_C"/>
    <property type="match status" value="1"/>
</dbReference>
<dbReference type="PANTHER" id="PTHR12205:SF0">
    <property type="entry name" value="CENTROMERE_KINETOCHORE PROTEIN ZW10 HOMOLOG"/>
    <property type="match status" value="1"/>
</dbReference>
<dbReference type="EMBL" id="GEFM01003977">
    <property type="protein sequence ID" value="JAP71819.1"/>
    <property type="molecule type" value="mRNA"/>
</dbReference>
<dbReference type="InterPro" id="IPR046362">
    <property type="entry name" value="Zw10/DSL1_C_sf"/>
</dbReference>
<proteinExistence type="evidence at transcript level"/>
<dbReference type="AlphaFoldDB" id="A0A131XXS9"/>
<name>A0A131XXS9_IXORI</name>
<organism evidence="4">
    <name type="scientific">Ixodes ricinus</name>
    <name type="common">Common tick</name>
    <name type="synonym">Acarus ricinus</name>
    <dbReference type="NCBI Taxonomy" id="34613"/>
    <lineage>
        <taxon>Eukaryota</taxon>
        <taxon>Metazoa</taxon>
        <taxon>Ecdysozoa</taxon>
        <taxon>Arthropoda</taxon>
        <taxon>Chelicerata</taxon>
        <taxon>Arachnida</taxon>
        <taxon>Acari</taxon>
        <taxon>Parasitiformes</taxon>
        <taxon>Ixodida</taxon>
        <taxon>Ixodoidea</taxon>
        <taxon>Ixodidae</taxon>
        <taxon>Ixodinae</taxon>
        <taxon>Ixodes</taxon>
    </lineage>
</organism>
<feature type="domain" description="Centromere/kinetochore protein zw10 C-terminal" evidence="2">
    <location>
        <begin position="417"/>
        <end position="539"/>
    </location>
</feature>
<dbReference type="Gene3D" id="1.10.357.150">
    <property type="match status" value="1"/>
</dbReference>
<dbReference type="GO" id="GO:0007094">
    <property type="term" value="P:mitotic spindle assembly checkpoint signaling"/>
    <property type="evidence" value="ECO:0007669"/>
    <property type="project" value="TreeGrafter"/>
</dbReference>
<sequence>MTSLIAEILMPKEPLERANIKAIVSKLSRTIDDLKVDVQKELVSRYDIFQPYYHDSKHLAVCLDSALKEVDCVLKDVQDLVKPRLAQTTSEFELLSRELESLEQQSVEVKKYARLHDLLESAEAEFVAENLLKCSQFLQDVAAVIDELDGGLDSKMIEVLNTEQVIRCERLIYKLSEVWKRYVVWKVGKTPYVTELTISTTDDESTEAFVQLLKALQQQNQLRDKVAKLGRSLLSDVITPMVKYETKITTEPKSPTLRVDFDESKAPAIINALQNLSTVFNFLTNRLPNRGSVGIDLFQMLGDAVGTQFSDIVVECCLEPAVPSEASGLHSFPSETLLSLHNQLVDINFLSALKTPFSNFTSDLESLCISKRSQTILLKARDLMKGKLHETVMIGEPATTEKTRQPVLDDGLDESLFKFPRCQVSKFMEELVALLKTTLKDMQDGSEGPALQTWHMGTVRDICELYSGIVPLYHQHAIETIPLQTAVHHNNCMYFAHSLLKLTPQANGTTLVDLALKLRHLAVVPFLEQMKRQKQCLLEFLQEAPVSEDSEDLERALKRCLFHLQQLKRAWCEVLPMSVYFKAAGTLLNSVLEHVIGSIFSMEDISSTLSQDLASVFEKAIEQAVDIFDVPDSPMDPRVAAPNHVAKWKKFTEMKSLFRFSLREVVDRWADGKGPLAVCFTPDELKKLIRALFQNTDRRAAALAKIH</sequence>
<dbReference type="GO" id="GO:0005737">
    <property type="term" value="C:cytoplasm"/>
    <property type="evidence" value="ECO:0007669"/>
    <property type="project" value="GOC"/>
</dbReference>
<reference evidence="4" key="1">
    <citation type="submission" date="2016-02" db="EMBL/GenBank/DDBJ databases">
        <title>RNAseq analyses of the midgut from blood- or serum-fed Ixodes ricinus ticks.</title>
        <authorList>
            <person name="Perner J."/>
            <person name="Provaznik J."/>
            <person name="Schrenkova J."/>
            <person name="Urbanova V."/>
            <person name="Ribeiro J.M."/>
            <person name="Kopacek P."/>
        </authorList>
    </citation>
    <scope>NUCLEOTIDE SEQUENCE</scope>
    <source>
        <tissue evidence="4">Gut</tissue>
    </source>
</reference>
<protein>
    <submittedName>
        <fullName evidence="4">Putative centromere/kinetochore protein zw10 involved in mitotic chromosome segregation</fullName>
    </submittedName>
</protein>
<dbReference type="GO" id="GO:1990423">
    <property type="term" value="C:RZZ complex"/>
    <property type="evidence" value="ECO:0007669"/>
    <property type="project" value="TreeGrafter"/>
</dbReference>
<dbReference type="InterPro" id="IPR055148">
    <property type="entry name" value="ZW10_C_2"/>
</dbReference>